<dbReference type="EMBL" id="BAABDK010000023">
    <property type="protein sequence ID" value="GAA4041680.1"/>
    <property type="molecule type" value="Genomic_DNA"/>
</dbReference>
<accession>A0ABP7UEN8</accession>
<reference evidence="2" key="1">
    <citation type="journal article" date="2019" name="Int. J. Syst. Evol. Microbiol.">
        <title>The Global Catalogue of Microorganisms (GCM) 10K type strain sequencing project: providing services to taxonomists for standard genome sequencing and annotation.</title>
        <authorList>
            <consortium name="The Broad Institute Genomics Platform"/>
            <consortium name="The Broad Institute Genome Sequencing Center for Infectious Disease"/>
            <person name="Wu L."/>
            <person name="Ma J."/>
        </authorList>
    </citation>
    <scope>NUCLEOTIDE SEQUENCE [LARGE SCALE GENOMIC DNA]</scope>
    <source>
        <strain evidence="2">JCM 17225</strain>
    </source>
</reference>
<evidence type="ECO:0008006" key="3">
    <source>
        <dbReference type="Google" id="ProtNLM"/>
    </source>
</evidence>
<dbReference type="Proteomes" id="UP001501469">
    <property type="component" value="Unassembled WGS sequence"/>
</dbReference>
<organism evidence="1 2">
    <name type="scientific">Hymenobacter glaciei</name>
    <dbReference type="NCBI Taxonomy" id="877209"/>
    <lineage>
        <taxon>Bacteria</taxon>
        <taxon>Pseudomonadati</taxon>
        <taxon>Bacteroidota</taxon>
        <taxon>Cytophagia</taxon>
        <taxon>Cytophagales</taxon>
        <taxon>Hymenobacteraceae</taxon>
        <taxon>Hymenobacter</taxon>
    </lineage>
</organism>
<comment type="caution">
    <text evidence="1">The sequence shown here is derived from an EMBL/GenBank/DDBJ whole genome shotgun (WGS) entry which is preliminary data.</text>
</comment>
<gene>
    <name evidence="1" type="ORF">GCM10022409_29620</name>
</gene>
<proteinExistence type="predicted"/>
<name>A0ABP7UEN8_9BACT</name>
<evidence type="ECO:0000313" key="1">
    <source>
        <dbReference type="EMBL" id="GAA4041680.1"/>
    </source>
</evidence>
<sequence length="278" mass="29709">MFCLGVLLGVAGCNSPAARSPAAAHPARPAPKPLPATLPTASPAAAFVQSVSFQYLTESASKPDCQDAAGNSRSLDVDLQFLHLLGPDTLRPAIQKLQCPPPAQRRALVQQELQQLQCGGEDEDTQYSSSASSSVNYNANGVLSLLVSESTDSGGAYPQTNNYPLTYDLATGKLCEVKQWLRPGKERAFRQLLTKYLMADSTGKDFVAYNTTDEEPKPYVVEQVPSLGLNDKGVYYSLGDLGAPHVIEGVDITIPYAALRSYVLPGTPLARVVAAHSR</sequence>
<evidence type="ECO:0000313" key="2">
    <source>
        <dbReference type="Proteomes" id="UP001501469"/>
    </source>
</evidence>
<protein>
    <recommendedName>
        <fullName evidence="3">DUF3298 domain-containing protein</fullName>
    </recommendedName>
</protein>
<keyword evidence="2" id="KW-1185">Reference proteome</keyword>
<dbReference type="Gene3D" id="3.30.565.40">
    <property type="entry name" value="Fervidobacterium nodosum Rt17-B1 like"/>
    <property type="match status" value="1"/>
</dbReference>